<gene>
    <name evidence="7" type="ORF">GBAR_LOCUS19687</name>
</gene>
<organism evidence="7 8">
    <name type="scientific">Geodia barretti</name>
    <name type="common">Barrett's horny sponge</name>
    <dbReference type="NCBI Taxonomy" id="519541"/>
    <lineage>
        <taxon>Eukaryota</taxon>
        <taxon>Metazoa</taxon>
        <taxon>Porifera</taxon>
        <taxon>Demospongiae</taxon>
        <taxon>Heteroscleromorpha</taxon>
        <taxon>Tetractinellida</taxon>
        <taxon>Astrophorina</taxon>
        <taxon>Geodiidae</taxon>
        <taxon>Geodia</taxon>
    </lineage>
</organism>
<feature type="transmembrane region" description="Helical" evidence="6">
    <location>
        <begin position="355"/>
        <end position="375"/>
    </location>
</feature>
<sequence>IRRYITFLQEYSIPLILGVIVALVWANIDFDSYHHLVEFDFWNIGKGPFLDDDEVFMVFFFGIAAKEITESILPGGALNPIPKAINPLMGTLGGVFGPVGLFLLMAVLFYAEGVLGGWAIPTATDIALAWLVARVIFGARHAAVNFLLLLAVADDAIGLVIIAVFYSDNVQPLWLLMTLGGMVAAYAFRRIGITWWPVYIFIAGGMSWVGLVLAGVEPALALVVIVPFLPALHAPAQHAASSHGHAMGTLEKFEHHLKLPVDFGLFFFAWANAGVAFGNINSVTFMILISLIVGKTVGVSLFSFVVSRLGFPLPEGMSLRHLMVAGLIAGLGLTVALFVANKAYYGTDFLDPGKMGAVFSVVVAALAFALARVLGIRREQD</sequence>
<evidence type="ECO:0000313" key="8">
    <source>
        <dbReference type="Proteomes" id="UP001174909"/>
    </source>
</evidence>
<feature type="non-terminal residue" evidence="7">
    <location>
        <position position="1"/>
    </location>
</feature>
<feature type="transmembrane region" description="Helical" evidence="6">
    <location>
        <begin position="55"/>
        <end position="76"/>
    </location>
</feature>
<dbReference type="GO" id="GO:0015385">
    <property type="term" value="F:sodium:proton antiporter activity"/>
    <property type="evidence" value="ECO:0007669"/>
    <property type="project" value="TreeGrafter"/>
</dbReference>
<accession>A0AA35SSH7</accession>
<reference evidence="7" key="1">
    <citation type="submission" date="2023-03" db="EMBL/GenBank/DDBJ databases">
        <authorList>
            <person name="Steffen K."/>
            <person name="Cardenas P."/>
        </authorList>
    </citation>
    <scope>NUCLEOTIDE SEQUENCE</scope>
</reference>
<protein>
    <submittedName>
        <fullName evidence="7">Na(+)/H(+) antiporter NhaA</fullName>
    </submittedName>
</protein>
<feature type="transmembrane region" description="Helical" evidence="6">
    <location>
        <begin position="283"/>
        <end position="307"/>
    </location>
</feature>
<comment type="caution">
    <text evidence="7">The sequence shown here is derived from an EMBL/GenBank/DDBJ whole genome shotgun (WGS) entry which is preliminary data.</text>
</comment>
<dbReference type="GO" id="GO:0005886">
    <property type="term" value="C:plasma membrane"/>
    <property type="evidence" value="ECO:0007669"/>
    <property type="project" value="UniProtKB-SubCell"/>
</dbReference>
<proteinExistence type="predicted"/>
<feature type="transmembrane region" description="Helical" evidence="6">
    <location>
        <begin position="12"/>
        <end position="28"/>
    </location>
</feature>
<name>A0AA35SSH7_GEOBA</name>
<keyword evidence="5 6" id="KW-0472">Membrane</keyword>
<feature type="transmembrane region" description="Helical" evidence="6">
    <location>
        <begin position="144"/>
        <end position="166"/>
    </location>
</feature>
<keyword evidence="3 6" id="KW-0812">Transmembrane</keyword>
<dbReference type="PANTHER" id="PTHR30341">
    <property type="entry name" value="SODIUM ION/PROTON ANTIPORTER NHAA-RELATED"/>
    <property type="match status" value="1"/>
</dbReference>
<keyword evidence="2" id="KW-1003">Cell membrane</keyword>
<dbReference type="EMBL" id="CASHTH010002769">
    <property type="protein sequence ID" value="CAI8035068.1"/>
    <property type="molecule type" value="Genomic_DNA"/>
</dbReference>
<comment type="subcellular location">
    <subcellularLocation>
        <location evidence="1">Cell inner membrane</location>
        <topology evidence="1">Multi-pass membrane protein</topology>
    </subcellularLocation>
</comment>
<evidence type="ECO:0000256" key="4">
    <source>
        <dbReference type="ARBA" id="ARBA00022989"/>
    </source>
</evidence>
<evidence type="ECO:0000256" key="6">
    <source>
        <dbReference type="SAM" id="Phobius"/>
    </source>
</evidence>
<dbReference type="InterPro" id="IPR004670">
    <property type="entry name" value="NhaA"/>
</dbReference>
<keyword evidence="4 6" id="KW-1133">Transmembrane helix</keyword>
<dbReference type="GO" id="GO:0006885">
    <property type="term" value="P:regulation of pH"/>
    <property type="evidence" value="ECO:0007669"/>
    <property type="project" value="InterPro"/>
</dbReference>
<dbReference type="Gene3D" id="1.20.1530.10">
    <property type="entry name" value="Na+/H+ antiporter like domain"/>
    <property type="match status" value="1"/>
</dbReference>
<evidence type="ECO:0000256" key="5">
    <source>
        <dbReference type="ARBA" id="ARBA00023136"/>
    </source>
</evidence>
<evidence type="ECO:0000313" key="7">
    <source>
        <dbReference type="EMBL" id="CAI8035068.1"/>
    </source>
</evidence>
<dbReference type="InterPro" id="IPR023171">
    <property type="entry name" value="Na/H_antiporter_dom_sf"/>
</dbReference>
<feature type="transmembrane region" description="Helical" evidence="6">
    <location>
        <begin position="172"/>
        <end position="188"/>
    </location>
</feature>
<dbReference type="AlphaFoldDB" id="A0AA35SSH7"/>
<dbReference type="PANTHER" id="PTHR30341:SF0">
    <property type="entry name" value="NA(+)_H(+) ANTIPORTER NHAA"/>
    <property type="match status" value="1"/>
</dbReference>
<dbReference type="Proteomes" id="UP001174909">
    <property type="component" value="Unassembled WGS sequence"/>
</dbReference>
<evidence type="ECO:0000256" key="1">
    <source>
        <dbReference type="ARBA" id="ARBA00004429"/>
    </source>
</evidence>
<evidence type="ECO:0000256" key="2">
    <source>
        <dbReference type="ARBA" id="ARBA00022475"/>
    </source>
</evidence>
<feature type="transmembrane region" description="Helical" evidence="6">
    <location>
        <begin position="88"/>
        <end position="111"/>
    </location>
</feature>
<feature type="transmembrane region" description="Helical" evidence="6">
    <location>
        <begin position="195"/>
        <end position="213"/>
    </location>
</feature>
<keyword evidence="8" id="KW-1185">Reference proteome</keyword>
<feature type="transmembrane region" description="Helical" evidence="6">
    <location>
        <begin position="319"/>
        <end position="340"/>
    </location>
</feature>
<evidence type="ECO:0000256" key="3">
    <source>
        <dbReference type="ARBA" id="ARBA00022692"/>
    </source>
</evidence>
<feature type="transmembrane region" description="Helical" evidence="6">
    <location>
        <begin position="117"/>
        <end position="137"/>
    </location>
</feature>
<dbReference type="Pfam" id="PF06965">
    <property type="entry name" value="Na_H_antiport_1"/>
    <property type="match status" value="1"/>
</dbReference>